<dbReference type="OrthoDB" id="9778569at2"/>
<comment type="caution">
    <text evidence="1">The sequence shown here is derived from an EMBL/GenBank/DDBJ whole genome shotgun (WGS) entry which is preliminary data.</text>
</comment>
<dbReference type="GO" id="GO:0000166">
    <property type="term" value="F:nucleotide binding"/>
    <property type="evidence" value="ECO:0007669"/>
    <property type="project" value="InterPro"/>
</dbReference>
<dbReference type="GO" id="GO:0009117">
    <property type="term" value="P:nucleotide metabolic process"/>
    <property type="evidence" value="ECO:0007669"/>
    <property type="project" value="InterPro"/>
</dbReference>
<dbReference type="RefSeq" id="WP_155613021.1">
    <property type="nucleotide sequence ID" value="NZ_WNZW01000014.1"/>
</dbReference>
<dbReference type="EMBL" id="WNZW01000014">
    <property type="protein sequence ID" value="MUG47649.1"/>
    <property type="molecule type" value="Genomic_DNA"/>
</dbReference>
<sequence length="333" mass="37630">MPYNIEDKFVIAVASSALFDLSESDRVFQEHGEDAYRKYQRENEQVVLETGVAYPLIKRLLSINTDEPEDQPVEVVLLSRNDPDTGLRVFKSIEHYQLPISRAVFIAGSNPFEYMEAFNASIFLSGNPDDVKEAVERGFPAGCIYPTDYIDNDEDRELRIAFDFDGVIADDSAESVFQQGGQLALFHDHERLNAGESLPPGPLLKFFQEISKLQKRILEKYPTNVKDKPRIRIAIATARNAPAHERVITTLRNLDIRVDEAFFLGGIDKGRVLRIFKPHIFFDDQVGHIEGVARIVPSVHVPFGITNMGRESVSEKYLHCKTTAKQGAEHEPL</sequence>
<proteinExistence type="predicted"/>
<dbReference type="Pfam" id="PF06189">
    <property type="entry name" value="5-nucleotidase"/>
    <property type="match status" value="1"/>
</dbReference>
<dbReference type="GO" id="GO:0000287">
    <property type="term" value="F:magnesium ion binding"/>
    <property type="evidence" value="ECO:0007669"/>
    <property type="project" value="InterPro"/>
</dbReference>
<dbReference type="GO" id="GO:0008253">
    <property type="term" value="F:5'-nucleotidase activity"/>
    <property type="evidence" value="ECO:0007669"/>
    <property type="project" value="InterPro"/>
</dbReference>
<dbReference type="PANTHER" id="PTHR31367:SF5">
    <property type="entry name" value="CYTOSOLIC 5'-NUCLEOTIDASE 1A"/>
    <property type="match status" value="1"/>
</dbReference>
<organism evidence="1 2">
    <name type="scientific">Paenibacillus woosongensis</name>
    <dbReference type="NCBI Taxonomy" id="307580"/>
    <lineage>
        <taxon>Bacteria</taxon>
        <taxon>Bacillati</taxon>
        <taxon>Bacillota</taxon>
        <taxon>Bacilli</taxon>
        <taxon>Bacillales</taxon>
        <taxon>Paenibacillaceae</taxon>
        <taxon>Paenibacillus</taxon>
    </lineage>
</organism>
<name>A0A7X2Z505_9BACL</name>
<dbReference type="InterPro" id="IPR010394">
    <property type="entry name" value="5-nucleotidase"/>
</dbReference>
<dbReference type="GO" id="GO:0005737">
    <property type="term" value="C:cytoplasm"/>
    <property type="evidence" value="ECO:0007669"/>
    <property type="project" value="InterPro"/>
</dbReference>
<dbReference type="SUPFAM" id="SSF56784">
    <property type="entry name" value="HAD-like"/>
    <property type="match status" value="1"/>
</dbReference>
<evidence type="ECO:0000313" key="1">
    <source>
        <dbReference type="EMBL" id="MUG47649.1"/>
    </source>
</evidence>
<accession>A0A7X2Z505</accession>
<dbReference type="AlphaFoldDB" id="A0A7X2Z505"/>
<dbReference type="PANTHER" id="PTHR31367">
    <property type="entry name" value="CYTOSOLIC 5'-NUCLEOTIDASE 1 FAMILY MEMBER"/>
    <property type="match status" value="1"/>
</dbReference>
<protein>
    <submittedName>
        <fullName evidence="1">5'-nucleotidase</fullName>
    </submittedName>
</protein>
<evidence type="ECO:0000313" key="2">
    <source>
        <dbReference type="Proteomes" id="UP000447876"/>
    </source>
</evidence>
<dbReference type="Proteomes" id="UP000447876">
    <property type="component" value="Unassembled WGS sequence"/>
</dbReference>
<gene>
    <name evidence="1" type="ORF">GNP95_22095</name>
</gene>
<dbReference type="InterPro" id="IPR036412">
    <property type="entry name" value="HAD-like_sf"/>
</dbReference>
<reference evidence="1 2" key="1">
    <citation type="submission" date="2019-11" db="EMBL/GenBank/DDBJ databases">
        <title>Draft genome sequences of five Paenibacillus species of dairy origin.</title>
        <authorList>
            <person name="Olajide A.M."/>
            <person name="Chen S."/>
            <person name="Lapointe G."/>
        </authorList>
    </citation>
    <scope>NUCLEOTIDE SEQUENCE [LARGE SCALE GENOMIC DNA]</scope>
    <source>
        <strain evidence="1 2">12CR55</strain>
    </source>
</reference>